<feature type="binding site" evidence="14">
    <location>
        <position position="115"/>
    </location>
    <ligand>
        <name>[4Fe-4S] cluster</name>
        <dbReference type="ChEBI" id="CHEBI:49883"/>
        <note>4Fe-4S-S-AdoMet</note>
    </ligand>
</feature>
<feature type="binding site" evidence="14">
    <location>
        <begin position="215"/>
        <end position="217"/>
    </location>
    <ligand>
        <name>S-adenosyl-L-methionine</name>
        <dbReference type="ChEBI" id="CHEBI:59789"/>
    </ligand>
</feature>
<feature type="binding site" evidence="14">
    <location>
        <position position="111"/>
    </location>
    <ligand>
        <name>[4Fe-4S] cluster</name>
        <dbReference type="ChEBI" id="CHEBI:49883"/>
        <note>4Fe-4S-S-AdoMet</note>
    </ligand>
</feature>
<evidence type="ECO:0000256" key="6">
    <source>
        <dbReference type="ARBA" id="ARBA00022603"/>
    </source>
</evidence>
<evidence type="ECO:0000256" key="1">
    <source>
        <dbReference type="ARBA" id="ARBA00004496"/>
    </source>
</evidence>
<reference evidence="17 18" key="1">
    <citation type="journal article" name="Front. Microbiol.">
        <title>Sugar Metabolism of the First Thermophilic Planctomycete Thermogutta terrifontis: Comparative Genomic and Transcriptomic Approaches.</title>
        <authorList>
            <person name="Elcheninov A.G."/>
            <person name="Menzel P."/>
            <person name="Gudbergsdottir S.R."/>
            <person name="Slesarev A.I."/>
            <person name="Kadnikov V.V."/>
            <person name="Krogh A."/>
            <person name="Bonch-Osmolovskaya E.A."/>
            <person name="Peng X."/>
            <person name="Kublanov I.V."/>
        </authorList>
    </citation>
    <scope>NUCLEOTIDE SEQUENCE [LARGE SCALE GENOMIC DNA]</scope>
    <source>
        <strain evidence="17 18">R1</strain>
    </source>
</reference>
<dbReference type="EC" id="2.1.1.192" evidence="14"/>
<dbReference type="InterPro" id="IPR058240">
    <property type="entry name" value="rSAM_sf"/>
</dbReference>
<dbReference type="Pfam" id="PF04055">
    <property type="entry name" value="Radical_SAM"/>
    <property type="match status" value="1"/>
</dbReference>
<dbReference type="InterPro" id="IPR027492">
    <property type="entry name" value="RNA_MTrfase_RlmN"/>
</dbReference>
<evidence type="ECO:0000256" key="15">
    <source>
        <dbReference type="SAM" id="MobiDB-lite"/>
    </source>
</evidence>
<dbReference type="SFLD" id="SFLDS00029">
    <property type="entry name" value="Radical_SAM"/>
    <property type="match status" value="1"/>
</dbReference>
<dbReference type="KEGG" id="ttf:THTE_1039"/>
<dbReference type="GO" id="GO:0019843">
    <property type="term" value="F:rRNA binding"/>
    <property type="evidence" value="ECO:0007669"/>
    <property type="project" value="UniProtKB-UniRule"/>
</dbReference>
<comment type="caution">
    <text evidence="14">Lacks conserved residue(s) required for the propagation of feature annotation.</text>
</comment>
<proteinExistence type="inferred from homology"/>
<evidence type="ECO:0000256" key="11">
    <source>
        <dbReference type="ARBA" id="ARBA00023004"/>
    </source>
</evidence>
<gene>
    <name evidence="14" type="primary">rlmN</name>
    <name evidence="17" type="ORF">THTE_1039</name>
</gene>
<feature type="active site" description="S-methylcysteine intermediate" evidence="14">
    <location>
        <position position="334"/>
    </location>
</feature>
<dbReference type="OrthoDB" id="9793973at2"/>
<accession>A0A286RCF2</accession>
<dbReference type="Gene3D" id="3.20.20.70">
    <property type="entry name" value="Aldolase class I"/>
    <property type="match status" value="1"/>
</dbReference>
<feature type="binding site" evidence="14">
    <location>
        <begin position="160"/>
        <end position="161"/>
    </location>
    <ligand>
        <name>S-adenosyl-L-methionine</name>
        <dbReference type="ChEBI" id="CHEBI:59789"/>
    </ligand>
</feature>
<dbReference type="GO" id="GO:0046872">
    <property type="term" value="F:metal ion binding"/>
    <property type="evidence" value="ECO:0007669"/>
    <property type="project" value="UniProtKB-KW"/>
</dbReference>
<feature type="compositionally biased region" description="Basic residues" evidence="15">
    <location>
        <begin position="347"/>
        <end position="356"/>
    </location>
</feature>
<dbReference type="HAMAP" id="MF_01849">
    <property type="entry name" value="RNA_methyltr_RlmN"/>
    <property type="match status" value="1"/>
</dbReference>
<name>A0A286RCF2_9BACT</name>
<keyword evidence="6 14" id="KW-0489">Methyltransferase</keyword>
<evidence type="ECO:0000313" key="18">
    <source>
        <dbReference type="Proteomes" id="UP000215086"/>
    </source>
</evidence>
<keyword evidence="18" id="KW-1185">Reference proteome</keyword>
<dbReference type="PIRSF" id="PIRSF006004">
    <property type="entry name" value="CHP00048"/>
    <property type="match status" value="1"/>
</dbReference>
<evidence type="ECO:0000256" key="13">
    <source>
        <dbReference type="ARBA" id="ARBA00023157"/>
    </source>
</evidence>
<keyword evidence="8 14" id="KW-0949">S-adenosyl-L-methionine</keyword>
<evidence type="ECO:0000256" key="7">
    <source>
        <dbReference type="ARBA" id="ARBA00022679"/>
    </source>
</evidence>
<dbReference type="NCBIfam" id="TIGR00048">
    <property type="entry name" value="rRNA_mod_RlmN"/>
    <property type="match status" value="1"/>
</dbReference>
<feature type="binding site" evidence="14">
    <location>
        <position position="291"/>
    </location>
    <ligand>
        <name>S-adenosyl-L-methionine</name>
        <dbReference type="ChEBI" id="CHEBI:59789"/>
    </ligand>
</feature>
<keyword evidence="5 14" id="KW-0698">rRNA processing</keyword>
<dbReference type="InterPro" id="IPR040072">
    <property type="entry name" value="Methyltransferase_A"/>
</dbReference>
<dbReference type="FunFam" id="3.20.20.70:FF:000014">
    <property type="entry name" value="Probable dual-specificity RNA methyltransferase RlmN"/>
    <property type="match status" value="1"/>
</dbReference>
<feature type="binding site" evidence="14">
    <location>
        <position position="118"/>
    </location>
    <ligand>
        <name>[4Fe-4S] cluster</name>
        <dbReference type="ChEBI" id="CHEBI:49883"/>
        <note>4Fe-4S-S-AdoMet</note>
    </ligand>
</feature>
<evidence type="ECO:0000256" key="2">
    <source>
        <dbReference type="ARBA" id="ARBA00007544"/>
    </source>
</evidence>
<dbReference type="PROSITE" id="PS51918">
    <property type="entry name" value="RADICAL_SAM"/>
    <property type="match status" value="1"/>
</dbReference>
<dbReference type="GO" id="GO:0000049">
    <property type="term" value="F:tRNA binding"/>
    <property type="evidence" value="ECO:0007669"/>
    <property type="project" value="UniProtKB-UniRule"/>
</dbReference>
<evidence type="ECO:0000256" key="14">
    <source>
        <dbReference type="HAMAP-Rule" id="MF_01849"/>
    </source>
</evidence>
<dbReference type="SFLD" id="SFLDF00275">
    <property type="entry name" value="adenosine_C2_methyltransferase"/>
    <property type="match status" value="1"/>
</dbReference>
<protein>
    <recommendedName>
        <fullName evidence="14">Probable dual-specificity RNA methyltransferase RlmN</fullName>
        <ecNumber evidence="14">2.1.1.192</ecNumber>
    </recommendedName>
    <alternativeName>
        <fullName evidence="14">23S rRNA (adenine(2503)-C(2))-methyltransferase</fullName>
    </alternativeName>
    <alternativeName>
        <fullName evidence="14">23S rRNA m2A2503 methyltransferase</fullName>
    </alternativeName>
    <alternativeName>
        <fullName evidence="14">Ribosomal RNA large subunit methyltransferase N</fullName>
    </alternativeName>
    <alternativeName>
        <fullName evidence="14">tRNA (adenine(37)-C(2))-methyltransferase</fullName>
    </alternativeName>
    <alternativeName>
        <fullName evidence="14">tRNA m2A37 methyltransferase</fullName>
    </alternativeName>
</protein>
<dbReference type="AlphaFoldDB" id="A0A286RCF2"/>
<dbReference type="EMBL" id="CP018477">
    <property type="protein sequence ID" value="ASV73641.1"/>
    <property type="molecule type" value="Genomic_DNA"/>
</dbReference>
<dbReference type="SUPFAM" id="SSF102114">
    <property type="entry name" value="Radical SAM enzymes"/>
    <property type="match status" value="1"/>
</dbReference>
<dbReference type="GO" id="GO:0070040">
    <property type="term" value="F:rRNA (adenine(2503)-C2-)-methyltransferase activity"/>
    <property type="evidence" value="ECO:0007669"/>
    <property type="project" value="UniProtKB-UniRule"/>
</dbReference>
<dbReference type="GO" id="GO:0051539">
    <property type="term" value="F:4 iron, 4 sulfur cluster binding"/>
    <property type="evidence" value="ECO:0007669"/>
    <property type="project" value="UniProtKB-UniRule"/>
</dbReference>
<comment type="miscellaneous">
    <text evidence="14">Reaction proceeds by a ping-pong mechanism involving intermediate methylation of a conserved cysteine residue.</text>
</comment>
<organism evidence="17 18">
    <name type="scientific">Thermogutta terrifontis</name>
    <dbReference type="NCBI Taxonomy" id="1331910"/>
    <lineage>
        <taxon>Bacteria</taxon>
        <taxon>Pseudomonadati</taxon>
        <taxon>Planctomycetota</taxon>
        <taxon>Planctomycetia</taxon>
        <taxon>Pirellulales</taxon>
        <taxon>Thermoguttaceae</taxon>
        <taxon>Thermogutta</taxon>
    </lineage>
</organism>
<feature type="binding site" evidence="14">
    <location>
        <position position="192"/>
    </location>
    <ligand>
        <name>S-adenosyl-L-methionine</name>
        <dbReference type="ChEBI" id="CHEBI:59789"/>
    </ligand>
</feature>
<dbReference type="InterPro" id="IPR013785">
    <property type="entry name" value="Aldolase_TIM"/>
</dbReference>
<dbReference type="PANTHER" id="PTHR30544">
    <property type="entry name" value="23S RRNA METHYLTRANSFERASE"/>
    <property type="match status" value="1"/>
</dbReference>
<keyword evidence="11 14" id="KW-0408">Iron</keyword>
<dbReference type="GO" id="GO:0002935">
    <property type="term" value="F:tRNA (adenine(37)-C2)-methyltransferase activity"/>
    <property type="evidence" value="ECO:0007669"/>
    <property type="project" value="UniProtKB-UniRule"/>
</dbReference>
<dbReference type="RefSeq" id="WP_095414176.1">
    <property type="nucleotide sequence ID" value="NZ_CP018477.1"/>
</dbReference>
<dbReference type="SFLD" id="SFLDG01062">
    <property type="entry name" value="methyltransferase_(Class_A)"/>
    <property type="match status" value="1"/>
</dbReference>
<dbReference type="Pfam" id="PF21016">
    <property type="entry name" value="RlmN_N"/>
    <property type="match status" value="1"/>
</dbReference>
<keyword evidence="10 14" id="KW-0479">Metal-binding</keyword>
<evidence type="ECO:0000256" key="9">
    <source>
        <dbReference type="ARBA" id="ARBA00022694"/>
    </source>
</evidence>
<dbReference type="Gene3D" id="1.10.150.530">
    <property type="match status" value="1"/>
</dbReference>
<dbReference type="GO" id="GO:0005737">
    <property type="term" value="C:cytoplasm"/>
    <property type="evidence" value="ECO:0007669"/>
    <property type="project" value="UniProtKB-SubCell"/>
</dbReference>
<sequence>MEHILDYSWRQLRDWFISKGQPGYRVAQVLRWVYDSPKVPFDEMTDVPKVVRKDLRKAFKVFTMQVVSHRKASDGTEKLLLRTHDGEYVECVLLRDDKGNRTVCISTQVGCGMGCVFCASGLDGVVRNLTSGEILEQILHLKCLLEPEERLSHIVVMGMGEPLANLGRLLGALYRATHKDGLGISARHVTISTVGLPHAIRRLAELDLQYHLAVSLHAPNDELRNKLVPANRRIGIQAILSAADEYFAKTGRRVTYEYVLLREINDRPQHAQELAQLLKGRNALVNLIPYNPIQGLPYEPPERRDVARFVDVLTRAGIQVTVRYRKGAEIEAACGQLRRLHPEIASKSKKKKKKKSKAADENAVQTGETVSVVSGEGGNGKPEAALTDSVVMSGDPTVVVTDVEIMNFEEIAEPETSESKRDSE</sequence>
<feature type="domain" description="Radical SAM core" evidence="16">
    <location>
        <begin position="97"/>
        <end position="329"/>
    </location>
</feature>
<dbReference type="InterPro" id="IPR004383">
    <property type="entry name" value="rRNA_lsu_MTrfase_RlmN/Cfr"/>
</dbReference>
<dbReference type="GO" id="GO:0070475">
    <property type="term" value="P:rRNA base methylation"/>
    <property type="evidence" value="ECO:0007669"/>
    <property type="project" value="UniProtKB-UniRule"/>
</dbReference>
<evidence type="ECO:0000256" key="4">
    <source>
        <dbReference type="ARBA" id="ARBA00022490"/>
    </source>
</evidence>
<evidence type="ECO:0000256" key="10">
    <source>
        <dbReference type="ARBA" id="ARBA00022723"/>
    </source>
</evidence>
<comment type="catalytic activity">
    <reaction evidence="14">
        <text>adenosine(37) in tRNA + 2 reduced [2Fe-2S]-[ferredoxin] + 2 S-adenosyl-L-methionine = 2-methyladenosine(37) in tRNA + 5'-deoxyadenosine + L-methionine + 2 oxidized [2Fe-2S]-[ferredoxin] + S-adenosyl-L-homocysteine</text>
        <dbReference type="Rhea" id="RHEA:43332"/>
        <dbReference type="Rhea" id="RHEA-COMP:10000"/>
        <dbReference type="Rhea" id="RHEA-COMP:10001"/>
        <dbReference type="Rhea" id="RHEA-COMP:10162"/>
        <dbReference type="Rhea" id="RHEA-COMP:10485"/>
        <dbReference type="ChEBI" id="CHEBI:17319"/>
        <dbReference type="ChEBI" id="CHEBI:33737"/>
        <dbReference type="ChEBI" id="CHEBI:33738"/>
        <dbReference type="ChEBI" id="CHEBI:57844"/>
        <dbReference type="ChEBI" id="CHEBI:57856"/>
        <dbReference type="ChEBI" id="CHEBI:59789"/>
        <dbReference type="ChEBI" id="CHEBI:74411"/>
        <dbReference type="ChEBI" id="CHEBI:74497"/>
        <dbReference type="EC" id="2.1.1.192"/>
    </reaction>
</comment>
<keyword evidence="7 14" id="KW-0808">Transferase</keyword>
<keyword evidence="9 14" id="KW-0819">tRNA processing</keyword>
<dbReference type="GO" id="GO:0030488">
    <property type="term" value="P:tRNA methylation"/>
    <property type="evidence" value="ECO:0007669"/>
    <property type="project" value="UniProtKB-UniRule"/>
</dbReference>
<dbReference type="CDD" id="cd01335">
    <property type="entry name" value="Radical_SAM"/>
    <property type="match status" value="1"/>
</dbReference>
<feature type="active site" description="Proton acceptor" evidence="14">
    <location>
        <position position="90"/>
    </location>
</feature>
<keyword evidence="12 14" id="KW-0411">Iron-sulfur</keyword>
<keyword evidence="3 14" id="KW-0004">4Fe-4S</keyword>
<evidence type="ECO:0000256" key="12">
    <source>
        <dbReference type="ARBA" id="ARBA00023014"/>
    </source>
</evidence>
<comment type="catalytic activity">
    <reaction evidence="14">
        <text>adenosine(2503) in 23S rRNA + 2 reduced [2Fe-2S]-[ferredoxin] + 2 S-adenosyl-L-methionine = 2-methyladenosine(2503) in 23S rRNA + 5'-deoxyadenosine + L-methionine + 2 oxidized [2Fe-2S]-[ferredoxin] + S-adenosyl-L-homocysteine</text>
        <dbReference type="Rhea" id="RHEA:42916"/>
        <dbReference type="Rhea" id="RHEA-COMP:10000"/>
        <dbReference type="Rhea" id="RHEA-COMP:10001"/>
        <dbReference type="Rhea" id="RHEA-COMP:10152"/>
        <dbReference type="Rhea" id="RHEA-COMP:10282"/>
        <dbReference type="ChEBI" id="CHEBI:17319"/>
        <dbReference type="ChEBI" id="CHEBI:33737"/>
        <dbReference type="ChEBI" id="CHEBI:33738"/>
        <dbReference type="ChEBI" id="CHEBI:57844"/>
        <dbReference type="ChEBI" id="CHEBI:57856"/>
        <dbReference type="ChEBI" id="CHEBI:59789"/>
        <dbReference type="ChEBI" id="CHEBI:74411"/>
        <dbReference type="ChEBI" id="CHEBI:74497"/>
        <dbReference type="EC" id="2.1.1.192"/>
    </reaction>
</comment>
<dbReference type="InterPro" id="IPR048641">
    <property type="entry name" value="RlmN_N"/>
</dbReference>
<evidence type="ECO:0000256" key="3">
    <source>
        <dbReference type="ARBA" id="ARBA00022485"/>
    </source>
</evidence>
<dbReference type="PANTHER" id="PTHR30544:SF5">
    <property type="entry name" value="RADICAL SAM CORE DOMAIN-CONTAINING PROTEIN"/>
    <property type="match status" value="1"/>
</dbReference>
<dbReference type="Proteomes" id="UP000215086">
    <property type="component" value="Chromosome"/>
</dbReference>
<dbReference type="InterPro" id="IPR007197">
    <property type="entry name" value="rSAM"/>
</dbReference>
<comment type="function">
    <text evidence="14">Specifically methylates position 2 of adenine 2503 in 23S rRNA and position 2 of adenine 37 in tRNAs.</text>
</comment>
<evidence type="ECO:0000259" key="16">
    <source>
        <dbReference type="PROSITE" id="PS51918"/>
    </source>
</evidence>
<keyword evidence="13 14" id="KW-1015">Disulfide bond</keyword>
<evidence type="ECO:0000256" key="8">
    <source>
        <dbReference type="ARBA" id="ARBA00022691"/>
    </source>
</evidence>
<comment type="similarity">
    <text evidence="2 14">Belongs to the radical SAM superfamily. RlmN family.</text>
</comment>
<comment type="subcellular location">
    <subcellularLocation>
        <location evidence="1 14">Cytoplasm</location>
    </subcellularLocation>
</comment>
<evidence type="ECO:0000313" key="17">
    <source>
        <dbReference type="EMBL" id="ASV73641.1"/>
    </source>
</evidence>
<comment type="cofactor">
    <cofactor evidence="14">
        <name>[4Fe-4S] cluster</name>
        <dbReference type="ChEBI" id="CHEBI:49883"/>
    </cofactor>
    <text evidence="14">Binds 1 [4Fe-4S] cluster. The cluster is coordinated with 3 cysteines and an exchangeable S-adenosyl-L-methionine.</text>
</comment>
<feature type="region of interest" description="Disordered" evidence="15">
    <location>
        <begin position="343"/>
        <end position="390"/>
    </location>
</feature>
<evidence type="ECO:0000256" key="5">
    <source>
        <dbReference type="ARBA" id="ARBA00022552"/>
    </source>
</evidence>
<keyword evidence="4 14" id="KW-0963">Cytoplasm</keyword>